<name>A0A1W0WJB4_HYPEX</name>
<feature type="signal peptide" evidence="2">
    <location>
        <begin position="1"/>
        <end position="20"/>
    </location>
</feature>
<reference evidence="4" key="1">
    <citation type="submission" date="2017-01" db="EMBL/GenBank/DDBJ databases">
        <title>Comparative genomics of anhydrobiosis in the tardigrade Hypsibius dujardini.</title>
        <authorList>
            <person name="Yoshida Y."/>
            <person name="Koutsovoulos G."/>
            <person name="Laetsch D."/>
            <person name="Stevens L."/>
            <person name="Kumar S."/>
            <person name="Horikawa D."/>
            <person name="Ishino K."/>
            <person name="Komine S."/>
            <person name="Tomita M."/>
            <person name="Blaxter M."/>
            <person name="Arakawa K."/>
        </authorList>
    </citation>
    <scope>NUCLEOTIDE SEQUENCE [LARGE SCALE GENOMIC DNA]</scope>
    <source>
        <strain evidence="4">Z151</strain>
    </source>
</reference>
<proteinExistence type="predicted"/>
<protein>
    <submittedName>
        <fullName evidence="3">Uncharacterized protein</fullName>
    </submittedName>
</protein>
<keyword evidence="2" id="KW-0732">Signal</keyword>
<evidence type="ECO:0000313" key="3">
    <source>
        <dbReference type="EMBL" id="OQV15286.1"/>
    </source>
</evidence>
<keyword evidence="4" id="KW-1185">Reference proteome</keyword>
<dbReference type="EMBL" id="MTYJ01000091">
    <property type="protein sequence ID" value="OQV15286.1"/>
    <property type="molecule type" value="Genomic_DNA"/>
</dbReference>
<organism evidence="3 4">
    <name type="scientific">Hypsibius exemplaris</name>
    <name type="common">Freshwater tardigrade</name>
    <dbReference type="NCBI Taxonomy" id="2072580"/>
    <lineage>
        <taxon>Eukaryota</taxon>
        <taxon>Metazoa</taxon>
        <taxon>Ecdysozoa</taxon>
        <taxon>Tardigrada</taxon>
        <taxon>Eutardigrada</taxon>
        <taxon>Parachela</taxon>
        <taxon>Hypsibioidea</taxon>
        <taxon>Hypsibiidae</taxon>
        <taxon>Hypsibius</taxon>
    </lineage>
</organism>
<comment type="caution">
    <text evidence="3">The sequence shown here is derived from an EMBL/GenBank/DDBJ whole genome shotgun (WGS) entry which is preliminary data.</text>
</comment>
<evidence type="ECO:0000256" key="1">
    <source>
        <dbReference type="SAM" id="MobiDB-lite"/>
    </source>
</evidence>
<sequence>MAKFNTALLVLLLAAGQAYAAKEILENAEAITEWMQQQEETGKSTTKGVFSYNVSVPRSGNTSNGGLDLNHGGFGPRFDPAGPRSDSAGPRFDPSGPRFDPSGLGLPLLKGDRSGNKPDRQQQTDSGNSERSNMDKFSAAFPKLILQQIMEGKPIKVTLERESKLVFQRKVETSSAITEGVLLGKSPATTAGSKTGQETSPTKREIIVI</sequence>
<dbReference type="Proteomes" id="UP000192578">
    <property type="component" value="Unassembled WGS sequence"/>
</dbReference>
<feature type="region of interest" description="Disordered" evidence="1">
    <location>
        <begin position="60"/>
        <end position="134"/>
    </location>
</feature>
<accession>A0A1W0WJB4</accession>
<dbReference type="OrthoDB" id="10654212at2759"/>
<dbReference type="AlphaFoldDB" id="A0A1W0WJB4"/>
<feature type="compositionally biased region" description="Basic and acidic residues" evidence="1">
    <location>
        <begin position="110"/>
        <end position="122"/>
    </location>
</feature>
<feature type="chain" id="PRO_5013366007" evidence="2">
    <location>
        <begin position="21"/>
        <end position="209"/>
    </location>
</feature>
<gene>
    <name evidence="3" type="ORF">BV898_10517</name>
</gene>
<evidence type="ECO:0000256" key="2">
    <source>
        <dbReference type="SAM" id="SignalP"/>
    </source>
</evidence>
<evidence type="ECO:0000313" key="4">
    <source>
        <dbReference type="Proteomes" id="UP000192578"/>
    </source>
</evidence>